<evidence type="ECO:0000313" key="2">
    <source>
        <dbReference type="EMBL" id="MBE7525541.1"/>
    </source>
</evidence>
<name>A0A928TUF6_UNCKA</name>
<proteinExistence type="predicted"/>
<organism evidence="2 3">
    <name type="scientific">candidate division WWE3 bacterium</name>
    <dbReference type="NCBI Taxonomy" id="2053526"/>
    <lineage>
        <taxon>Bacteria</taxon>
        <taxon>Katanobacteria</taxon>
    </lineage>
</organism>
<feature type="domain" description="Metallo-beta-lactamase" evidence="1">
    <location>
        <begin position="1"/>
        <end position="163"/>
    </location>
</feature>
<protein>
    <submittedName>
        <fullName evidence="2">MBL fold metallo-hydrolase</fullName>
    </submittedName>
</protein>
<evidence type="ECO:0000259" key="1">
    <source>
        <dbReference type="SMART" id="SM00849"/>
    </source>
</evidence>
<dbReference type="InterPro" id="IPR001279">
    <property type="entry name" value="Metallo-B-lactamas"/>
</dbReference>
<dbReference type="AlphaFoldDB" id="A0A928TUF6"/>
<dbReference type="SMART" id="SM00849">
    <property type="entry name" value="Lactamase_B"/>
    <property type="match status" value="1"/>
</dbReference>
<reference evidence="2" key="1">
    <citation type="submission" date="2020-05" db="EMBL/GenBank/DDBJ databases">
        <title>High-Quality Genomes of Partial-Nitritation/Anammox System by Hierarchical Clustering Based Hybrid Assembly.</title>
        <authorList>
            <person name="Liu L."/>
            <person name="Wang Y."/>
            <person name="Che Y."/>
            <person name="Chen Y."/>
            <person name="Xia Y."/>
            <person name="Luo R."/>
            <person name="Cheng S.H."/>
            <person name="Zheng C."/>
            <person name="Zhang T."/>
        </authorList>
    </citation>
    <scope>NUCLEOTIDE SEQUENCE</scope>
    <source>
        <strain evidence="2">H1_PAT1</strain>
    </source>
</reference>
<comment type="caution">
    <text evidence="2">The sequence shown here is derived from an EMBL/GenBank/DDBJ whole genome shotgun (WGS) entry which is preliminary data.</text>
</comment>
<dbReference type="InterPro" id="IPR036866">
    <property type="entry name" value="RibonucZ/Hydroxyglut_hydro"/>
</dbReference>
<dbReference type="PANTHER" id="PTHR42663:SF6">
    <property type="entry name" value="HYDROLASE C777.06C-RELATED"/>
    <property type="match status" value="1"/>
</dbReference>
<dbReference type="PANTHER" id="PTHR42663">
    <property type="entry name" value="HYDROLASE C777.06C-RELATED-RELATED"/>
    <property type="match status" value="1"/>
</dbReference>
<dbReference type="EMBL" id="JABTTY010000001">
    <property type="protein sequence ID" value="MBE7525541.1"/>
    <property type="molecule type" value="Genomic_DNA"/>
</dbReference>
<evidence type="ECO:0000313" key="3">
    <source>
        <dbReference type="Proteomes" id="UP000710385"/>
    </source>
</evidence>
<gene>
    <name evidence="2" type="ORF">HS096_04125</name>
</gene>
<dbReference type="Gene3D" id="3.60.15.10">
    <property type="entry name" value="Ribonuclease Z/Hydroxyacylglutathione hydrolase-like"/>
    <property type="match status" value="1"/>
</dbReference>
<dbReference type="CDD" id="cd16279">
    <property type="entry name" value="metallo-hydrolase-like_MBL-fold"/>
    <property type="match status" value="1"/>
</dbReference>
<dbReference type="Proteomes" id="UP000710385">
    <property type="component" value="Unassembled WGS sequence"/>
</dbReference>
<accession>A0A928TUF6</accession>
<dbReference type="SUPFAM" id="SSF56281">
    <property type="entry name" value="Metallo-hydrolase/oxidoreductase"/>
    <property type="match status" value="1"/>
</dbReference>
<dbReference type="Pfam" id="PF12706">
    <property type="entry name" value="Lactamase_B_2"/>
    <property type="match status" value="1"/>
</dbReference>
<sequence>MRSAALLGEDGITILIDAGPDIAEQLEQVGSRRIDAIFLTHAHSDASGGMRVLSRWLEARIPSQTIDLHAHPSVIRRLRKVYTLSHLRYRPLRPYATVRVGRLRITPFPVRHSMTPGFPTFGFAFGKRFAYASDVASLPAQSKRMLKNTNTLALDGAMWFGSHIASHLSAPESITLAGKLGVRRLILTQIGHSYPPHEDAEKTIRTYMRSCKTAKPKSAFLAFDGMKIRLNR</sequence>